<evidence type="ECO:0000313" key="1">
    <source>
        <dbReference type="EMBL" id="KAG7191478.1"/>
    </source>
</evidence>
<organism evidence="1 2">
    <name type="scientific">Scheffersomyces spartinae</name>
    <dbReference type="NCBI Taxonomy" id="45513"/>
    <lineage>
        <taxon>Eukaryota</taxon>
        <taxon>Fungi</taxon>
        <taxon>Dikarya</taxon>
        <taxon>Ascomycota</taxon>
        <taxon>Saccharomycotina</taxon>
        <taxon>Pichiomycetes</taxon>
        <taxon>Debaryomycetaceae</taxon>
        <taxon>Scheffersomyces</taxon>
    </lineage>
</organism>
<dbReference type="PANTHER" id="PTHR28152:SF1">
    <property type="entry name" value="HYDROXYACYL-THIOESTER DEHYDRATASE TYPE 2, MITOCHONDRIAL"/>
    <property type="match status" value="1"/>
</dbReference>
<keyword evidence="2" id="KW-1185">Reference proteome</keyword>
<accession>A0A9P7V510</accession>
<dbReference type="OrthoDB" id="3257538at2759"/>
<dbReference type="GO" id="GO:0005739">
    <property type="term" value="C:mitochondrion"/>
    <property type="evidence" value="ECO:0007669"/>
    <property type="project" value="TreeGrafter"/>
</dbReference>
<dbReference type="GO" id="GO:0019171">
    <property type="term" value="F:(3R)-hydroxyacyl-[acyl-carrier-protein] dehydratase activity"/>
    <property type="evidence" value="ECO:0007669"/>
    <property type="project" value="TreeGrafter"/>
</dbReference>
<dbReference type="GeneID" id="66116447"/>
<name>A0A9P7V510_9ASCO</name>
<proteinExistence type="predicted"/>
<dbReference type="Gene3D" id="3.10.129.10">
    <property type="entry name" value="Hotdog Thioesterase"/>
    <property type="match status" value="1"/>
</dbReference>
<sequence>MSSLVRHWTKAIKAKSWRSADNASLGPANHLINLLNQVLPAGFFKKQLTFGDKVPPGFQFLYNLQNNIVMGRDGYDDFQAPMVKNKELFRRRMWVQGKYDFGTAYTNGEETQKIGQELWCNETIPTVRSLNEGESVFVTIERDFGAVKEFRSLVYTNKQYELPLSSGGSEGKESEWLSSNGYNEVIGLNELHRMNVIKYSFLTYNVHKIHLDQAYAELEGLPDLIVQGPYLATILLQLCPPKGLVGFNYKNVQPCFVGEVPMVYIKREDKEIKLVMVDGSGSKRIIEGVASYDKSTTE</sequence>
<dbReference type="InterPro" id="IPR029069">
    <property type="entry name" value="HotDog_dom_sf"/>
</dbReference>
<dbReference type="AlphaFoldDB" id="A0A9P7V510"/>
<dbReference type="RefSeq" id="XP_043047030.1">
    <property type="nucleotide sequence ID" value="XM_043193809.1"/>
</dbReference>
<dbReference type="SUPFAM" id="SSF54637">
    <property type="entry name" value="Thioesterase/thiol ester dehydrase-isomerase"/>
    <property type="match status" value="1"/>
</dbReference>
<protein>
    <submittedName>
        <fullName evidence="1">Uncharacterized protein</fullName>
    </submittedName>
</protein>
<dbReference type="PANTHER" id="PTHR28152">
    <property type="entry name" value="HYDROXYACYL-THIOESTER DEHYDRATASE TYPE 2, MITOCHONDRIAL"/>
    <property type="match status" value="1"/>
</dbReference>
<dbReference type="Proteomes" id="UP000790833">
    <property type="component" value="Unassembled WGS sequence"/>
</dbReference>
<reference evidence="1" key="1">
    <citation type="submission" date="2021-03" db="EMBL/GenBank/DDBJ databases">
        <authorList>
            <person name="Palmer J.M."/>
        </authorList>
    </citation>
    <scope>NUCLEOTIDE SEQUENCE</scope>
    <source>
        <strain evidence="1">ARV_011</strain>
    </source>
</reference>
<dbReference type="InterPro" id="IPR052741">
    <property type="entry name" value="Mitochondrial_HTD2"/>
</dbReference>
<dbReference type="EMBL" id="JAHMUF010000028">
    <property type="protein sequence ID" value="KAG7191478.1"/>
    <property type="molecule type" value="Genomic_DNA"/>
</dbReference>
<evidence type="ECO:0000313" key="2">
    <source>
        <dbReference type="Proteomes" id="UP000790833"/>
    </source>
</evidence>
<gene>
    <name evidence="1" type="ORF">KQ657_003073</name>
</gene>
<comment type="caution">
    <text evidence="1">The sequence shown here is derived from an EMBL/GenBank/DDBJ whole genome shotgun (WGS) entry which is preliminary data.</text>
</comment>